<sequence>MATNNMSHFYRTNLKWFAGNVGTSPTTLAATGITTSDPIVGATAAWFRFSTAGLNSSCGMVTATCTTDGTVTLASGITSNSIAIVFYYDKDA</sequence>
<evidence type="ECO:0000313" key="1">
    <source>
        <dbReference type="EMBL" id="QJA94363.1"/>
    </source>
</evidence>
<name>A0A6M3LIQ1_9ZZZZ</name>
<gene>
    <name evidence="1" type="ORF">MM415B03877_0011</name>
</gene>
<accession>A0A6M3LIQ1</accession>
<dbReference type="AlphaFoldDB" id="A0A6M3LIQ1"/>
<dbReference type="EMBL" id="MT143225">
    <property type="protein sequence ID" value="QJA94363.1"/>
    <property type="molecule type" value="Genomic_DNA"/>
</dbReference>
<protein>
    <submittedName>
        <fullName evidence="1">Uncharacterized protein</fullName>
    </submittedName>
</protein>
<reference evidence="1" key="1">
    <citation type="submission" date="2020-03" db="EMBL/GenBank/DDBJ databases">
        <title>The deep terrestrial virosphere.</title>
        <authorList>
            <person name="Holmfeldt K."/>
            <person name="Nilsson E."/>
            <person name="Simone D."/>
            <person name="Lopez-Fernandez M."/>
            <person name="Wu X."/>
            <person name="de Brujin I."/>
            <person name="Lundin D."/>
            <person name="Andersson A."/>
            <person name="Bertilsson S."/>
            <person name="Dopson M."/>
        </authorList>
    </citation>
    <scope>NUCLEOTIDE SEQUENCE</scope>
    <source>
        <strain evidence="1">MM415B03877</strain>
    </source>
</reference>
<organism evidence="1">
    <name type="scientific">viral metagenome</name>
    <dbReference type="NCBI Taxonomy" id="1070528"/>
    <lineage>
        <taxon>unclassified sequences</taxon>
        <taxon>metagenomes</taxon>
        <taxon>organismal metagenomes</taxon>
    </lineage>
</organism>
<proteinExistence type="predicted"/>